<dbReference type="Pfam" id="PF02826">
    <property type="entry name" value="2-Hacid_dh_C"/>
    <property type="match status" value="1"/>
</dbReference>
<dbReference type="SUPFAM" id="SSF52283">
    <property type="entry name" value="Formate/glycerate dehydrogenase catalytic domain-like"/>
    <property type="match status" value="1"/>
</dbReference>
<keyword evidence="1 2" id="KW-0560">Oxidoreductase</keyword>
<evidence type="ECO:0000313" key="6">
    <source>
        <dbReference type="Proteomes" id="UP000250043"/>
    </source>
</evidence>
<organism evidence="5 6">
    <name type="scientific">Obba rivulosa</name>
    <dbReference type="NCBI Taxonomy" id="1052685"/>
    <lineage>
        <taxon>Eukaryota</taxon>
        <taxon>Fungi</taxon>
        <taxon>Dikarya</taxon>
        <taxon>Basidiomycota</taxon>
        <taxon>Agaricomycotina</taxon>
        <taxon>Agaricomycetes</taxon>
        <taxon>Polyporales</taxon>
        <taxon>Gelatoporiaceae</taxon>
        <taxon>Obba</taxon>
    </lineage>
</organism>
<dbReference type="PANTHER" id="PTHR10996">
    <property type="entry name" value="2-HYDROXYACID DEHYDROGENASE-RELATED"/>
    <property type="match status" value="1"/>
</dbReference>
<protein>
    <recommendedName>
        <fullName evidence="7">Glyoxylate reductase/hydroxypyruvate reductase</fullName>
    </recommendedName>
</protein>
<feature type="domain" description="D-isomer specific 2-hydroxyacid dehydrogenase catalytic" evidence="3">
    <location>
        <begin position="13"/>
        <end position="350"/>
    </location>
</feature>
<sequence>MAPRGRPSTHPKVVVTRNLGPESLAILGNHEDIDVVVWPKDSICDRTWLLENVRGAVGILCTRTETVDAELLDAAGPSLKVLSTYSAGYEHLPLAEMRRRKIRLGHTPDVLTEAVADIALMLALMASRSAGEAAAAVRSGDWPARPWSPFLLCGPQLSTSSARPSLIAGFIGLGRIAQATVRRLVPFGLTECLYAGNPRTPADTAADAALARALGAPSVRRVALPELAARSDVLFVLAPGGRATHHIVDAAFLRRMKRTAVLVNAARGTLVDSVALAHALRERWIWGAGLDVLEGEPAVPADHPLVREPRCIVLPHVGTATMETRQAMAVLAAENVVAGVVGESMPAEVNLAQ</sequence>
<dbReference type="Pfam" id="PF00389">
    <property type="entry name" value="2-Hacid_dh"/>
    <property type="match status" value="1"/>
</dbReference>
<dbReference type="Gene3D" id="3.40.50.720">
    <property type="entry name" value="NAD(P)-binding Rossmann-like Domain"/>
    <property type="match status" value="2"/>
</dbReference>
<proteinExistence type="inferred from homology"/>
<comment type="similarity">
    <text evidence="2">Belongs to the D-isomer specific 2-hydroxyacid dehydrogenase family.</text>
</comment>
<dbReference type="PANTHER" id="PTHR10996:SF277">
    <property type="entry name" value="GLYOXYLATE REDUCTASE_HYDROXYPYRUVATE REDUCTASE"/>
    <property type="match status" value="1"/>
</dbReference>
<reference evidence="5 6" key="1">
    <citation type="submission" date="2016-07" db="EMBL/GenBank/DDBJ databases">
        <title>Draft genome of the white-rot fungus Obba rivulosa 3A-2.</title>
        <authorList>
            <consortium name="DOE Joint Genome Institute"/>
            <person name="Miettinen O."/>
            <person name="Riley R."/>
            <person name="Acob R."/>
            <person name="Barry K."/>
            <person name="Cullen D."/>
            <person name="De Vries R."/>
            <person name="Hainaut M."/>
            <person name="Hatakka A."/>
            <person name="Henrissat B."/>
            <person name="Hilden K."/>
            <person name="Kuo R."/>
            <person name="Labutti K."/>
            <person name="Lipzen A."/>
            <person name="Makela M.R."/>
            <person name="Sandor L."/>
            <person name="Spatafora J.W."/>
            <person name="Grigoriev I.V."/>
            <person name="Hibbett D.S."/>
        </authorList>
    </citation>
    <scope>NUCLEOTIDE SEQUENCE [LARGE SCALE GENOMIC DNA]</scope>
    <source>
        <strain evidence="5 6">3A-2</strain>
    </source>
</reference>
<dbReference type="InterPro" id="IPR036291">
    <property type="entry name" value="NAD(P)-bd_dom_sf"/>
</dbReference>
<evidence type="ECO:0000259" key="4">
    <source>
        <dbReference type="Pfam" id="PF02826"/>
    </source>
</evidence>
<dbReference type="SUPFAM" id="SSF51735">
    <property type="entry name" value="NAD(P)-binding Rossmann-fold domains"/>
    <property type="match status" value="1"/>
</dbReference>
<dbReference type="CDD" id="cd05301">
    <property type="entry name" value="GDH"/>
    <property type="match status" value="1"/>
</dbReference>
<evidence type="ECO:0000256" key="2">
    <source>
        <dbReference type="RuleBase" id="RU003719"/>
    </source>
</evidence>
<keyword evidence="6" id="KW-1185">Reference proteome</keyword>
<dbReference type="InterPro" id="IPR029753">
    <property type="entry name" value="D-isomer_DH_CS"/>
</dbReference>
<dbReference type="InterPro" id="IPR050223">
    <property type="entry name" value="D-isomer_2-hydroxyacid_DH"/>
</dbReference>
<dbReference type="GO" id="GO:0005829">
    <property type="term" value="C:cytosol"/>
    <property type="evidence" value="ECO:0007669"/>
    <property type="project" value="TreeGrafter"/>
</dbReference>
<evidence type="ECO:0000259" key="3">
    <source>
        <dbReference type="Pfam" id="PF00389"/>
    </source>
</evidence>
<evidence type="ECO:0000256" key="1">
    <source>
        <dbReference type="ARBA" id="ARBA00023002"/>
    </source>
</evidence>
<dbReference type="OrthoDB" id="9991913at2759"/>
<evidence type="ECO:0008006" key="7">
    <source>
        <dbReference type="Google" id="ProtNLM"/>
    </source>
</evidence>
<dbReference type="GO" id="GO:0016618">
    <property type="term" value="F:hydroxypyruvate reductase [NAD(P)H] activity"/>
    <property type="evidence" value="ECO:0007669"/>
    <property type="project" value="TreeGrafter"/>
</dbReference>
<dbReference type="EMBL" id="KV722372">
    <property type="protein sequence ID" value="OCH92266.1"/>
    <property type="molecule type" value="Genomic_DNA"/>
</dbReference>
<feature type="domain" description="D-isomer specific 2-hydroxyacid dehydrogenase NAD-binding" evidence="4">
    <location>
        <begin position="120"/>
        <end position="318"/>
    </location>
</feature>
<dbReference type="GO" id="GO:0030267">
    <property type="term" value="F:glyoxylate reductase (NADPH) activity"/>
    <property type="evidence" value="ECO:0007669"/>
    <property type="project" value="TreeGrafter"/>
</dbReference>
<dbReference type="PROSITE" id="PS00671">
    <property type="entry name" value="D_2_HYDROXYACID_DH_3"/>
    <property type="match status" value="1"/>
</dbReference>
<dbReference type="InterPro" id="IPR006140">
    <property type="entry name" value="D-isomer_DH_NAD-bd"/>
</dbReference>
<dbReference type="AlphaFoldDB" id="A0A8E2AWK1"/>
<name>A0A8E2AWK1_9APHY</name>
<dbReference type="InterPro" id="IPR006139">
    <property type="entry name" value="D-isomer_2_OHA_DH_cat_dom"/>
</dbReference>
<accession>A0A8E2AWK1</accession>
<evidence type="ECO:0000313" key="5">
    <source>
        <dbReference type="EMBL" id="OCH92266.1"/>
    </source>
</evidence>
<dbReference type="GO" id="GO:0051287">
    <property type="term" value="F:NAD binding"/>
    <property type="evidence" value="ECO:0007669"/>
    <property type="project" value="InterPro"/>
</dbReference>
<dbReference type="Proteomes" id="UP000250043">
    <property type="component" value="Unassembled WGS sequence"/>
</dbReference>
<gene>
    <name evidence="5" type="ORF">OBBRIDRAFT_869235</name>
</gene>